<protein>
    <submittedName>
        <fullName evidence="2">Uncharacterized protein</fullName>
    </submittedName>
</protein>
<dbReference type="RefSeq" id="XP_069208905.1">
    <property type="nucleotide sequence ID" value="XM_069354263.1"/>
</dbReference>
<proteinExistence type="predicted"/>
<keyword evidence="3" id="KW-1185">Reference proteome</keyword>
<evidence type="ECO:0000256" key="1">
    <source>
        <dbReference type="SAM" id="SignalP"/>
    </source>
</evidence>
<evidence type="ECO:0000313" key="3">
    <source>
        <dbReference type="Proteomes" id="UP001565368"/>
    </source>
</evidence>
<evidence type="ECO:0000313" key="2">
    <source>
        <dbReference type="EMBL" id="KAL1408961.1"/>
    </source>
</evidence>
<dbReference type="Proteomes" id="UP001565368">
    <property type="component" value="Unassembled WGS sequence"/>
</dbReference>
<dbReference type="GeneID" id="95986818"/>
<reference evidence="2 3" key="1">
    <citation type="submission" date="2023-08" db="EMBL/GenBank/DDBJ databases">
        <title>Annotated Genome Sequence of Vanrija albida AlHP1.</title>
        <authorList>
            <person name="Herzog R."/>
        </authorList>
    </citation>
    <scope>NUCLEOTIDE SEQUENCE [LARGE SCALE GENOMIC DNA]</scope>
    <source>
        <strain evidence="2 3">AlHP1</strain>
    </source>
</reference>
<gene>
    <name evidence="2" type="ORF">Q8F55_005775</name>
</gene>
<accession>A0ABR3Q3D1</accession>
<feature type="chain" id="PRO_5046106377" evidence="1">
    <location>
        <begin position="18"/>
        <end position="69"/>
    </location>
</feature>
<organism evidence="2 3">
    <name type="scientific">Vanrija albida</name>
    <dbReference type="NCBI Taxonomy" id="181172"/>
    <lineage>
        <taxon>Eukaryota</taxon>
        <taxon>Fungi</taxon>
        <taxon>Dikarya</taxon>
        <taxon>Basidiomycota</taxon>
        <taxon>Agaricomycotina</taxon>
        <taxon>Tremellomycetes</taxon>
        <taxon>Trichosporonales</taxon>
        <taxon>Trichosporonaceae</taxon>
        <taxon>Vanrija</taxon>
    </lineage>
</organism>
<name>A0ABR3Q3D1_9TREE</name>
<feature type="signal peptide" evidence="1">
    <location>
        <begin position="1"/>
        <end position="17"/>
    </location>
</feature>
<keyword evidence="1" id="KW-0732">Signal</keyword>
<comment type="caution">
    <text evidence="2">The sequence shown here is derived from an EMBL/GenBank/DDBJ whole genome shotgun (WGS) entry which is preliminary data.</text>
</comment>
<sequence>MLAKSVIALLFLTSALAAPAPNQDASLEARAPEPAVLVEEGAEKRAICWGYDDYHCAPLCGDLKYECGK</sequence>
<dbReference type="EMBL" id="JBBXJM010000004">
    <property type="protein sequence ID" value="KAL1408961.1"/>
    <property type="molecule type" value="Genomic_DNA"/>
</dbReference>